<evidence type="ECO:0000256" key="3">
    <source>
        <dbReference type="ARBA" id="ARBA00022692"/>
    </source>
</evidence>
<sequence>MDSSSPEKIERLYDYHKHNLVYIGDYIKFADTKAGVAISANLILLGFFGNIVRENNYTETSLSEFFLIIGVLFLALASFFFGIVVWPRYSINKEYCMSWAGITAFENDEEYTTLIHNQTNEEFLEGMAKQNRALANICVKKYKYLRTGLIIFMIGIIISLLSWVFS</sequence>
<evidence type="ECO:0000256" key="6">
    <source>
        <dbReference type="ARBA" id="ARBA00023118"/>
    </source>
</evidence>
<dbReference type="EMBL" id="RIAX01000009">
    <property type="protein sequence ID" value="RNF38874.1"/>
    <property type="molecule type" value="Genomic_DNA"/>
</dbReference>
<dbReference type="OrthoDB" id="2970722at2"/>
<keyword evidence="3 8" id="KW-0812">Transmembrane</keyword>
<accession>A0A3M8P6P7</accession>
<keyword evidence="4" id="KW-0547">Nucleotide-binding</keyword>
<evidence type="ECO:0000256" key="1">
    <source>
        <dbReference type="ARBA" id="ARBA00004236"/>
    </source>
</evidence>
<name>A0A3M8P6P7_9BACL</name>
<proteinExistence type="predicted"/>
<dbReference type="AlphaFoldDB" id="A0A3M8P6P7"/>
<dbReference type="Proteomes" id="UP000275473">
    <property type="component" value="Unassembled WGS sequence"/>
</dbReference>
<comment type="caution">
    <text evidence="10">The sequence shown here is derived from an EMBL/GenBank/DDBJ whole genome shotgun (WGS) entry which is preliminary data.</text>
</comment>
<dbReference type="GO" id="GO:0005886">
    <property type="term" value="C:plasma membrane"/>
    <property type="evidence" value="ECO:0007669"/>
    <property type="project" value="UniProtKB-SubCell"/>
</dbReference>
<keyword evidence="6" id="KW-0051">Antiviral defense</keyword>
<keyword evidence="5 8" id="KW-1133">Transmembrane helix</keyword>
<feature type="transmembrane region" description="Helical" evidence="8">
    <location>
        <begin position="34"/>
        <end position="53"/>
    </location>
</feature>
<feature type="transmembrane region" description="Helical" evidence="8">
    <location>
        <begin position="65"/>
        <end position="86"/>
    </location>
</feature>
<reference evidence="10 11" key="1">
    <citation type="journal article" date="2018" name="Int. J. Syst. Evol. Microbiol.">
        <title>Planococcus salinus sp. nov., a moderately halophilic bacterium isolated from a saline-alkali soil.</title>
        <authorList>
            <person name="Gan L."/>
        </authorList>
    </citation>
    <scope>NUCLEOTIDE SEQUENCE [LARGE SCALE GENOMIC DNA]</scope>
    <source>
        <strain evidence="10 11">LCB217</strain>
    </source>
</reference>
<evidence type="ECO:0000256" key="2">
    <source>
        <dbReference type="ARBA" id="ARBA00022475"/>
    </source>
</evidence>
<keyword evidence="2" id="KW-1003">Cell membrane</keyword>
<evidence type="ECO:0000259" key="9">
    <source>
        <dbReference type="Pfam" id="PF18967"/>
    </source>
</evidence>
<dbReference type="RefSeq" id="WP_123165930.1">
    <property type="nucleotide sequence ID" value="NZ_RIAX01000009.1"/>
</dbReference>
<feature type="domain" description="Pycsar effector protein" evidence="9">
    <location>
        <begin position="17"/>
        <end position="165"/>
    </location>
</feature>
<evidence type="ECO:0000256" key="8">
    <source>
        <dbReference type="SAM" id="Phobius"/>
    </source>
</evidence>
<keyword evidence="11" id="KW-1185">Reference proteome</keyword>
<feature type="transmembrane region" description="Helical" evidence="8">
    <location>
        <begin position="144"/>
        <end position="165"/>
    </location>
</feature>
<dbReference type="Pfam" id="PF18967">
    <property type="entry name" value="PycTM"/>
    <property type="match status" value="1"/>
</dbReference>
<evidence type="ECO:0000313" key="11">
    <source>
        <dbReference type="Proteomes" id="UP000275473"/>
    </source>
</evidence>
<gene>
    <name evidence="10" type="ORF">EEX84_12200</name>
</gene>
<keyword evidence="7 8" id="KW-0472">Membrane</keyword>
<evidence type="ECO:0000256" key="7">
    <source>
        <dbReference type="ARBA" id="ARBA00023136"/>
    </source>
</evidence>
<evidence type="ECO:0000256" key="4">
    <source>
        <dbReference type="ARBA" id="ARBA00022741"/>
    </source>
</evidence>
<evidence type="ECO:0000313" key="10">
    <source>
        <dbReference type="EMBL" id="RNF38874.1"/>
    </source>
</evidence>
<protein>
    <recommendedName>
        <fullName evidence="9">Pycsar effector protein domain-containing protein</fullName>
    </recommendedName>
</protein>
<dbReference type="GO" id="GO:0000166">
    <property type="term" value="F:nucleotide binding"/>
    <property type="evidence" value="ECO:0007669"/>
    <property type="project" value="UniProtKB-KW"/>
</dbReference>
<organism evidence="10 11">
    <name type="scientific">Planococcus salinus</name>
    <dbReference type="NCBI Taxonomy" id="1848460"/>
    <lineage>
        <taxon>Bacteria</taxon>
        <taxon>Bacillati</taxon>
        <taxon>Bacillota</taxon>
        <taxon>Bacilli</taxon>
        <taxon>Bacillales</taxon>
        <taxon>Caryophanaceae</taxon>
        <taxon>Planococcus</taxon>
    </lineage>
</organism>
<dbReference type="InterPro" id="IPR043760">
    <property type="entry name" value="PycTM_dom"/>
</dbReference>
<comment type="subcellular location">
    <subcellularLocation>
        <location evidence="1">Cell membrane</location>
    </subcellularLocation>
</comment>
<dbReference type="GO" id="GO:0051607">
    <property type="term" value="P:defense response to virus"/>
    <property type="evidence" value="ECO:0007669"/>
    <property type="project" value="UniProtKB-KW"/>
</dbReference>
<evidence type="ECO:0000256" key="5">
    <source>
        <dbReference type="ARBA" id="ARBA00022989"/>
    </source>
</evidence>